<dbReference type="AlphaFoldDB" id="A0A644Y0X9"/>
<gene>
    <name evidence="1" type="ORF">SDC9_68459</name>
</gene>
<sequence>MKSMMKTALLGLLLAGSWHCRGGNPGFLDLRFSDLGWGKLDQEVWNPPTDQTVVRIQYEHRVVLPPTKEYVVFYFVEKFYEEDYLPKVNAIYEEIRKICPGSEIHPENIPIKPAKDPTKDIVWQDITAVLPVGNPLLGDQLVDWWTLRDSGMSQLSLSCFYALDDTTELQSLMREKSFAQGKELLASLAQRMHGSLAESPLLARYSIDCGSEYQVAPIQMGDIIHPLATPDREKITVNCLMDLAFAAKLPQDEVAGASKRPERLIRKNFTCRFKPDTACLVLLLTAQGDNMSMDEENIAGRRERLKQIILRDVPTAEFQEWTMQMDIVPLHLAMSRVYISRVLLVLLPADASLVAKIVEEAEPVMGANVEKNTKVVYGVRHGEMVWQKWIDTIWRELRYPPDKKVGQPPRRIRYFCSSDLDMPYRLIYDNGMIRLPLAFYGFSPESFEVTGEFEAIVQE</sequence>
<reference evidence="1" key="1">
    <citation type="submission" date="2019-08" db="EMBL/GenBank/DDBJ databases">
        <authorList>
            <person name="Kucharzyk K."/>
            <person name="Murdoch R.W."/>
            <person name="Higgins S."/>
            <person name="Loffler F."/>
        </authorList>
    </citation>
    <scope>NUCLEOTIDE SEQUENCE</scope>
</reference>
<name>A0A644Y0X9_9ZZZZ</name>
<comment type="caution">
    <text evidence="1">The sequence shown here is derived from an EMBL/GenBank/DDBJ whole genome shotgun (WGS) entry which is preliminary data.</text>
</comment>
<protein>
    <submittedName>
        <fullName evidence="1">Uncharacterized protein</fullName>
    </submittedName>
</protein>
<evidence type="ECO:0000313" key="1">
    <source>
        <dbReference type="EMBL" id="MPM22009.1"/>
    </source>
</evidence>
<dbReference type="EMBL" id="VSSQ01003715">
    <property type="protein sequence ID" value="MPM22009.1"/>
    <property type="molecule type" value="Genomic_DNA"/>
</dbReference>
<proteinExistence type="predicted"/>
<organism evidence="1">
    <name type="scientific">bioreactor metagenome</name>
    <dbReference type="NCBI Taxonomy" id="1076179"/>
    <lineage>
        <taxon>unclassified sequences</taxon>
        <taxon>metagenomes</taxon>
        <taxon>ecological metagenomes</taxon>
    </lineage>
</organism>
<accession>A0A644Y0X9</accession>